<dbReference type="GO" id="GO:0006227">
    <property type="term" value="P:dUDP biosynthetic process"/>
    <property type="evidence" value="ECO:0007669"/>
    <property type="project" value="TreeGrafter"/>
</dbReference>
<name>A0A021VNI5_9CELL</name>
<dbReference type="FunFam" id="3.40.50.300:FF:000225">
    <property type="entry name" value="Thymidylate kinase"/>
    <property type="match status" value="1"/>
</dbReference>
<comment type="catalytic activity">
    <reaction evidence="9">
        <text>dTMP + ATP = dTDP + ADP</text>
        <dbReference type="Rhea" id="RHEA:13517"/>
        <dbReference type="ChEBI" id="CHEBI:30616"/>
        <dbReference type="ChEBI" id="CHEBI:58369"/>
        <dbReference type="ChEBI" id="CHEBI:63528"/>
        <dbReference type="ChEBI" id="CHEBI:456216"/>
        <dbReference type="EC" id="2.7.4.9"/>
    </reaction>
</comment>
<evidence type="ECO:0000256" key="8">
    <source>
        <dbReference type="ARBA" id="ARBA00022840"/>
    </source>
</evidence>
<dbReference type="SUPFAM" id="SSF52540">
    <property type="entry name" value="P-loop containing nucleoside triphosphate hydrolases"/>
    <property type="match status" value="1"/>
</dbReference>
<dbReference type="InterPro" id="IPR018095">
    <property type="entry name" value="Thymidylate_kin_CS"/>
</dbReference>
<comment type="function">
    <text evidence="10">Phosphorylation of dTMP to form dTDP in both de novo and salvage pathways of dTTP synthesis.</text>
</comment>
<dbReference type="NCBIfam" id="TIGR00041">
    <property type="entry name" value="DTMP_kinase"/>
    <property type="match status" value="1"/>
</dbReference>
<dbReference type="GO" id="GO:0005524">
    <property type="term" value="F:ATP binding"/>
    <property type="evidence" value="ECO:0007669"/>
    <property type="project" value="UniProtKB-KW"/>
</dbReference>
<dbReference type="Proteomes" id="UP000019753">
    <property type="component" value="Unassembled WGS sequence"/>
</dbReference>
<proteinExistence type="inferred from homology"/>
<evidence type="ECO:0000256" key="7">
    <source>
        <dbReference type="ARBA" id="ARBA00022777"/>
    </source>
</evidence>
<evidence type="ECO:0000256" key="2">
    <source>
        <dbReference type="ARBA" id="ARBA00012980"/>
    </source>
</evidence>
<evidence type="ECO:0000256" key="9">
    <source>
        <dbReference type="ARBA" id="ARBA00048743"/>
    </source>
</evidence>
<keyword evidence="5" id="KW-0545">Nucleotide biosynthesis</keyword>
<feature type="non-terminal residue" evidence="13">
    <location>
        <position position="237"/>
    </location>
</feature>
<keyword evidence="6" id="KW-0547">Nucleotide-binding</keyword>
<protein>
    <recommendedName>
        <fullName evidence="3">Thymidylate kinase</fullName>
        <ecNumber evidence="2">2.7.4.9</ecNumber>
    </recommendedName>
</protein>
<dbReference type="EC" id="2.7.4.9" evidence="2"/>
<dbReference type="CDD" id="cd01672">
    <property type="entry name" value="TMPK"/>
    <property type="match status" value="1"/>
</dbReference>
<evidence type="ECO:0000313" key="13">
    <source>
        <dbReference type="EMBL" id="EYR62744.1"/>
    </source>
</evidence>
<evidence type="ECO:0000256" key="5">
    <source>
        <dbReference type="ARBA" id="ARBA00022727"/>
    </source>
</evidence>
<evidence type="ECO:0000256" key="4">
    <source>
        <dbReference type="ARBA" id="ARBA00022679"/>
    </source>
</evidence>
<dbReference type="AlphaFoldDB" id="A0A021VNI5"/>
<evidence type="ECO:0000313" key="14">
    <source>
        <dbReference type="Proteomes" id="UP000019753"/>
    </source>
</evidence>
<evidence type="ECO:0000259" key="12">
    <source>
        <dbReference type="Pfam" id="PF02223"/>
    </source>
</evidence>
<reference evidence="13 14" key="1">
    <citation type="submission" date="2014-01" db="EMBL/GenBank/DDBJ databases">
        <title>Actinotalea ferrariae CF5-4.</title>
        <authorList>
            <person name="Chen F."/>
            <person name="Li Y."/>
            <person name="Wang G."/>
        </authorList>
    </citation>
    <scope>NUCLEOTIDE SEQUENCE [LARGE SCALE GENOMIC DNA]</scope>
    <source>
        <strain evidence="13 14">CF5-4</strain>
    </source>
</reference>
<dbReference type="InterPro" id="IPR027417">
    <property type="entry name" value="P-loop_NTPase"/>
</dbReference>
<accession>A0A021VNI5</accession>
<sequence>MTTEPLEPPPAPTASGHRGHPGLFVSFEGGDGVGKSTQLELLAGWLRASGHEVVTTREPGGTPLGRQLREAVLHGDHMGARAEALLYAADRAHHVDTVVRPALERGAVVLTDRYLDSSVAYQGDGRLLGAREVEQLSLWATEGLLPDLTVLLDLDPAVGLARLTGTPDRLERAGAEFHERTRRAFLARATTPRWLVVDAAHGIEAVQQQVRARTAALLPMGASTEGVVAHPATGDRV</sequence>
<gene>
    <name evidence="13" type="ORF">N866_05550</name>
</gene>
<keyword evidence="4" id="KW-0808">Transferase</keyword>
<evidence type="ECO:0000256" key="11">
    <source>
        <dbReference type="SAM" id="MobiDB-lite"/>
    </source>
</evidence>
<dbReference type="GO" id="GO:0006233">
    <property type="term" value="P:dTDP biosynthetic process"/>
    <property type="evidence" value="ECO:0007669"/>
    <property type="project" value="InterPro"/>
</dbReference>
<dbReference type="InterPro" id="IPR018094">
    <property type="entry name" value="Thymidylate_kinase"/>
</dbReference>
<dbReference type="Gene3D" id="3.40.50.300">
    <property type="entry name" value="P-loop containing nucleotide triphosphate hydrolases"/>
    <property type="match status" value="1"/>
</dbReference>
<comment type="similarity">
    <text evidence="1">Belongs to the thymidylate kinase family.</text>
</comment>
<feature type="compositionally biased region" description="Pro residues" evidence="11">
    <location>
        <begin position="1"/>
        <end position="12"/>
    </location>
</feature>
<dbReference type="PANTHER" id="PTHR10344:SF4">
    <property type="entry name" value="UMP-CMP KINASE 2, MITOCHONDRIAL"/>
    <property type="match status" value="1"/>
</dbReference>
<evidence type="ECO:0000256" key="10">
    <source>
        <dbReference type="ARBA" id="ARBA00057735"/>
    </source>
</evidence>
<dbReference type="Pfam" id="PF02223">
    <property type="entry name" value="Thymidylate_kin"/>
    <property type="match status" value="1"/>
</dbReference>
<dbReference type="GO" id="GO:0006235">
    <property type="term" value="P:dTTP biosynthetic process"/>
    <property type="evidence" value="ECO:0007669"/>
    <property type="project" value="TreeGrafter"/>
</dbReference>
<evidence type="ECO:0000256" key="1">
    <source>
        <dbReference type="ARBA" id="ARBA00009776"/>
    </source>
</evidence>
<keyword evidence="14" id="KW-1185">Reference proteome</keyword>
<dbReference type="EMBL" id="AXCW01000177">
    <property type="protein sequence ID" value="EYR62744.1"/>
    <property type="molecule type" value="Genomic_DNA"/>
</dbReference>
<dbReference type="HAMAP" id="MF_00165">
    <property type="entry name" value="Thymidylate_kinase"/>
    <property type="match status" value="1"/>
</dbReference>
<feature type="domain" description="Thymidylate kinase-like" evidence="12">
    <location>
        <begin position="27"/>
        <end position="210"/>
    </location>
</feature>
<dbReference type="OrthoDB" id="9774907at2"/>
<keyword evidence="7 13" id="KW-0418">Kinase</keyword>
<evidence type="ECO:0000256" key="6">
    <source>
        <dbReference type="ARBA" id="ARBA00022741"/>
    </source>
</evidence>
<evidence type="ECO:0000256" key="3">
    <source>
        <dbReference type="ARBA" id="ARBA00017144"/>
    </source>
</evidence>
<dbReference type="GO" id="GO:0005829">
    <property type="term" value="C:cytosol"/>
    <property type="evidence" value="ECO:0007669"/>
    <property type="project" value="TreeGrafter"/>
</dbReference>
<dbReference type="PROSITE" id="PS01331">
    <property type="entry name" value="THYMIDYLATE_KINASE"/>
    <property type="match status" value="1"/>
</dbReference>
<feature type="region of interest" description="Disordered" evidence="11">
    <location>
        <begin position="1"/>
        <end position="23"/>
    </location>
</feature>
<keyword evidence="8" id="KW-0067">ATP-binding</keyword>
<comment type="caution">
    <text evidence="13">The sequence shown here is derived from an EMBL/GenBank/DDBJ whole genome shotgun (WGS) entry which is preliminary data.</text>
</comment>
<dbReference type="PANTHER" id="PTHR10344">
    <property type="entry name" value="THYMIDYLATE KINASE"/>
    <property type="match status" value="1"/>
</dbReference>
<dbReference type="GO" id="GO:0004798">
    <property type="term" value="F:dTMP kinase activity"/>
    <property type="evidence" value="ECO:0007669"/>
    <property type="project" value="UniProtKB-EC"/>
</dbReference>
<organism evidence="13 14">
    <name type="scientific">Actinotalea ferrariae CF5-4</name>
    <dbReference type="NCBI Taxonomy" id="948458"/>
    <lineage>
        <taxon>Bacteria</taxon>
        <taxon>Bacillati</taxon>
        <taxon>Actinomycetota</taxon>
        <taxon>Actinomycetes</taxon>
        <taxon>Micrococcales</taxon>
        <taxon>Cellulomonadaceae</taxon>
        <taxon>Actinotalea</taxon>
    </lineage>
</organism>
<dbReference type="InterPro" id="IPR039430">
    <property type="entry name" value="Thymidylate_kin-like_dom"/>
</dbReference>